<dbReference type="InterPro" id="IPR023582">
    <property type="entry name" value="Impact"/>
</dbReference>
<evidence type="ECO:0000313" key="4">
    <source>
        <dbReference type="EMBL" id="MBC1509879.1"/>
    </source>
</evidence>
<evidence type="ECO:0000313" key="5">
    <source>
        <dbReference type="Proteomes" id="UP000587800"/>
    </source>
</evidence>
<protein>
    <submittedName>
        <fullName evidence="4">YigZ family protein</fullName>
    </submittedName>
</protein>
<dbReference type="InterPro" id="IPR035647">
    <property type="entry name" value="EFG_III/V"/>
</dbReference>
<organism evidence="4 5">
    <name type="scientific">Listeria immobilis</name>
    <dbReference type="NCBI Taxonomy" id="2713502"/>
    <lineage>
        <taxon>Bacteria</taxon>
        <taxon>Bacillati</taxon>
        <taxon>Bacillota</taxon>
        <taxon>Bacilli</taxon>
        <taxon>Bacillales</taxon>
        <taxon>Listeriaceae</taxon>
        <taxon>Listeria</taxon>
    </lineage>
</organism>
<dbReference type="Pfam" id="PF01205">
    <property type="entry name" value="Impact_N"/>
    <property type="match status" value="1"/>
</dbReference>
<comment type="similarity">
    <text evidence="1">Belongs to the IMPACT family.</text>
</comment>
<name>A0ABR6SW19_9LIST</name>
<dbReference type="PANTHER" id="PTHR16301:SF20">
    <property type="entry name" value="IMPACT FAMILY MEMBER YIGZ"/>
    <property type="match status" value="1"/>
</dbReference>
<dbReference type="SUPFAM" id="SSF54211">
    <property type="entry name" value="Ribosomal protein S5 domain 2-like"/>
    <property type="match status" value="1"/>
</dbReference>
<dbReference type="InterPro" id="IPR020568">
    <property type="entry name" value="Ribosomal_Su5_D2-typ_SF"/>
</dbReference>
<keyword evidence="5" id="KW-1185">Reference proteome</keyword>
<dbReference type="Pfam" id="PF09186">
    <property type="entry name" value="DUF1949"/>
    <property type="match status" value="1"/>
</dbReference>
<dbReference type="Gene3D" id="3.30.70.240">
    <property type="match status" value="1"/>
</dbReference>
<dbReference type="InterPro" id="IPR015796">
    <property type="entry name" value="Impact_YigZ-like"/>
</dbReference>
<reference evidence="4 5" key="1">
    <citation type="submission" date="2020-03" db="EMBL/GenBank/DDBJ databases">
        <title>Soil Listeria distribution.</title>
        <authorList>
            <person name="Liao J."/>
            <person name="Wiedmann M."/>
        </authorList>
    </citation>
    <scope>NUCLEOTIDE SEQUENCE [LARGE SCALE GENOMIC DNA]</scope>
    <source>
        <strain evidence="4 5">FSL L7-1515</strain>
    </source>
</reference>
<sequence>MLDQYLTIHHNGTHEIIIEKSRFICHLMRVTNESDAQAFIQQIKKEHRDASHNCSAYIIGENDQYQKAHDDGEPSGTAGVPMLEVLKKKGLKNIVAVVTRYFGGTKLGAGGLVRAYGSAVSDAVQAIGIVECKLATIVKCTFAYPLLGKMENALEQKNYQIDQKEFTEKVVLHIFVNNDDLINFIHWITEISNGQIETQEGPQKYREKDVT</sequence>
<dbReference type="InterPro" id="IPR020569">
    <property type="entry name" value="UPF0029_Impact_CS"/>
</dbReference>
<gene>
    <name evidence="4" type="ORF">HCJ59_08260</name>
</gene>
<dbReference type="InterPro" id="IPR015269">
    <property type="entry name" value="UPF0029_Impact_C"/>
</dbReference>
<feature type="domain" description="Impact N-terminal" evidence="2">
    <location>
        <begin position="20"/>
        <end position="124"/>
    </location>
</feature>
<proteinExistence type="inferred from homology"/>
<evidence type="ECO:0000256" key="1">
    <source>
        <dbReference type="ARBA" id="ARBA00007665"/>
    </source>
</evidence>
<comment type="caution">
    <text evidence="4">The sequence shown here is derived from an EMBL/GenBank/DDBJ whole genome shotgun (WGS) entry which is preliminary data.</text>
</comment>
<dbReference type="PANTHER" id="PTHR16301">
    <property type="entry name" value="IMPACT-RELATED"/>
    <property type="match status" value="1"/>
</dbReference>
<dbReference type="InterPro" id="IPR001498">
    <property type="entry name" value="Impact_N"/>
</dbReference>
<feature type="domain" description="UPF0029" evidence="3">
    <location>
        <begin position="140"/>
        <end position="195"/>
    </location>
</feature>
<accession>A0ABR6SW19</accession>
<dbReference type="EMBL" id="JAASUB010000008">
    <property type="protein sequence ID" value="MBC1509879.1"/>
    <property type="molecule type" value="Genomic_DNA"/>
</dbReference>
<dbReference type="PROSITE" id="PS00910">
    <property type="entry name" value="UPF0029"/>
    <property type="match status" value="1"/>
</dbReference>
<dbReference type="RefSeq" id="WP_185345714.1">
    <property type="nucleotide sequence ID" value="NZ_JAASTU010000005.1"/>
</dbReference>
<evidence type="ECO:0000259" key="2">
    <source>
        <dbReference type="Pfam" id="PF01205"/>
    </source>
</evidence>
<dbReference type="InterPro" id="IPR036956">
    <property type="entry name" value="Impact_N_sf"/>
</dbReference>
<dbReference type="Gene3D" id="3.30.230.30">
    <property type="entry name" value="Impact, N-terminal domain"/>
    <property type="match status" value="1"/>
</dbReference>
<evidence type="ECO:0000259" key="3">
    <source>
        <dbReference type="Pfam" id="PF09186"/>
    </source>
</evidence>
<dbReference type="SUPFAM" id="SSF54980">
    <property type="entry name" value="EF-G C-terminal domain-like"/>
    <property type="match status" value="1"/>
</dbReference>
<dbReference type="Proteomes" id="UP000587800">
    <property type="component" value="Unassembled WGS sequence"/>
</dbReference>
<dbReference type="NCBIfam" id="TIGR00257">
    <property type="entry name" value="IMPACT_YIGZ"/>
    <property type="match status" value="1"/>
</dbReference>